<accession>A0A926ZH90</accession>
<dbReference type="Proteomes" id="UP000641646">
    <property type="component" value="Unassembled WGS sequence"/>
</dbReference>
<gene>
    <name evidence="2" type="ORF">H6G03_12570</name>
</gene>
<feature type="transmembrane region" description="Helical" evidence="1">
    <location>
        <begin position="33"/>
        <end position="55"/>
    </location>
</feature>
<dbReference type="AlphaFoldDB" id="A0A926ZH90"/>
<reference evidence="2" key="2">
    <citation type="submission" date="2020-08" db="EMBL/GenBank/DDBJ databases">
        <authorList>
            <person name="Chen M."/>
            <person name="Teng W."/>
            <person name="Zhao L."/>
            <person name="Hu C."/>
            <person name="Zhou Y."/>
            <person name="Han B."/>
            <person name="Song L."/>
            <person name="Shu W."/>
        </authorList>
    </citation>
    <scope>NUCLEOTIDE SEQUENCE</scope>
    <source>
        <strain evidence="2">FACHB-1375</strain>
    </source>
</reference>
<evidence type="ECO:0000256" key="1">
    <source>
        <dbReference type="SAM" id="Phobius"/>
    </source>
</evidence>
<proteinExistence type="predicted"/>
<keyword evidence="3" id="KW-1185">Reference proteome</keyword>
<dbReference type="EMBL" id="JACJPW010000028">
    <property type="protein sequence ID" value="MBD2181927.1"/>
    <property type="molecule type" value="Genomic_DNA"/>
</dbReference>
<dbReference type="RefSeq" id="WP_190464738.1">
    <property type="nucleotide sequence ID" value="NZ_JACJPW010000028.1"/>
</dbReference>
<organism evidence="2 3">
    <name type="scientific">Aerosakkonema funiforme FACHB-1375</name>
    <dbReference type="NCBI Taxonomy" id="2949571"/>
    <lineage>
        <taxon>Bacteria</taxon>
        <taxon>Bacillati</taxon>
        <taxon>Cyanobacteriota</taxon>
        <taxon>Cyanophyceae</taxon>
        <taxon>Oscillatoriophycideae</taxon>
        <taxon>Aerosakkonematales</taxon>
        <taxon>Aerosakkonemataceae</taxon>
        <taxon>Aerosakkonema</taxon>
    </lineage>
</organism>
<protein>
    <submittedName>
        <fullName evidence="2">Uncharacterized protein</fullName>
    </submittedName>
</protein>
<keyword evidence="1" id="KW-1133">Transmembrane helix</keyword>
<keyword evidence="1" id="KW-0472">Membrane</keyword>
<evidence type="ECO:0000313" key="3">
    <source>
        <dbReference type="Proteomes" id="UP000641646"/>
    </source>
</evidence>
<evidence type="ECO:0000313" key="2">
    <source>
        <dbReference type="EMBL" id="MBD2181927.1"/>
    </source>
</evidence>
<sequence length="90" mass="9844">MIAGFIAGVLAAIPICAIRVSSSNSSPEKEQELVVRTAIFVVGVLTLLGLLVGAYQEVIKQTQSNRYGYLPDKIQQSYLISEVLPTEYRD</sequence>
<keyword evidence="1" id="KW-0812">Transmembrane</keyword>
<reference evidence="2" key="1">
    <citation type="journal article" date="2015" name="ISME J.">
        <title>Draft Genome Sequence of Streptomyces incarnatus NRRL8089, which Produces the Nucleoside Antibiotic Sinefungin.</title>
        <authorList>
            <person name="Oshima K."/>
            <person name="Hattori M."/>
            <person name="Shimizu H."/>
            <person name="Fukuda K."/>
            <person name="Nemoto M."/>
            <person name="Inagaki K."/>
            <person name="Tamura T."/>
        </authorList>
    </citation>
    <scope>NUCLEOTIDE SEQUENCE</scope>
    <source>
        <strain evidence="2">FACHB-1375</strain>
    </source>
</reference>
<name>A0A926ZH90_9CYAN</name>
<comment type="caution">
    <text evidence="2">The sequence shown here is derived from an EMBL/GenBank/DDBJ whole genome shotgun (WGS) entry which is preliminary data.</text>
</comment>